<evidence type="ECO:0000313" key="1">
    <source>
        <dbReference type="EMBL" id="GFS40868.1"/>
    </source>
</evidence>
<sequence>MDEKTSSRWTTLFLQVLARFSWNEENVHRNGNEPGRTVHHPHKLGWTRRPPDRWTLLFSVLAGFSGMRENVHRKDFDVHQPQGERERRTPKEGVPLRWFKSLGRFALEK</sequence>
<proteinExistence type="predicted"/>
<dbReference type="Proteomes" id="UP000887013">
    <property type="component" value="Unassembled WGS sequence"/>
</dbReference>
<reference evidence="1" key="1">
    <citation type="submission" date="2020-08" db="EMBL/GenBank/DDBJ databases">
        <title>Multicomponent nature underlies the extraordinary mechanical properties of spider dragline silk.</title>
        <authorList>
            <person name="Kono N."/>
            <person name="Nakamura H."/>
            <person name="Mori M."/>
            <person name="Yoshida Y."/>
            <person name="Ohtoshi R."/>
            <person name="Malay A.D."/>
            <person name="Moran D.A.P."/>
            <person name="Tomita M."/>
            <person name="Numata K."/>
            <person name="Arakawa K."/>
        </authorList>
    </citation>
    <scope>NUCLEOTIDE SEQUENCE</scope>
</reference>
<comment type="caution">
    <text evidence="1">The sequence shown here is derived from an EMBL/GenBank/DDBJ whole genome shotgun (WGS) entry which is preliminary data.</text>
</comment>
<protein>
    <submittedName>
        <fullName evidence="1">Uncharacterized protein</fullName>
    </submittedName>
</protein>
<organism evidence="1 2">
    <name type="scientific">Nephila pilipes</name>
    <name type="common">Giant wood spider</name>
    <name type="synonym">Nephila maculata</name>
    <dbReference type="NCBI Taxonomy" id="299642"/>
    <lineage>
        <taxon>Eukaryota</taxon>
        <taxon>Metazoa</taxon>
        <taxon>Ecdysozoa</taxon>
        <taxon>Arthropoda</taxon>
        <taxon>Chelicerata</taxon>
        <taxon>Arachnida</taxon>
        <taxon>Araneae</taxon>
        <taxon>Araneomorphae</taxon>
        <taxon>Entelegynae</taxon>
        <taxon>Araneoidea</taxon>
        <taxon>Nephilidae</taxon>
        <taxon>Nephila</taxon>
    </lineage>
</organism>
<dbReference type="EMBL" id="BMAW01043738">
    <property type="protein sequence ID" value="GFS40868.1"/>
    <property type="molecule type" value="Genomic_DNA"/>
</dbReference>
<name>A0A8X6IDM7_NEPPI</name>
<keyword evidence="2" id="KW-1185">Reference proteome</keyword>
<evidence type="ECO:0000313" key="2">
    <source>
        <dbReference type="Proteomes" id="UP000887013"/>
    </source>
</evidence>
<gene>
    <name evidence="1" type="ORF">NPIL_135211</name>
</gene>
<accession>A0A8X6IDM7</accession>
<feature type="non-terminal residue" evidence="1">
    <location>
        <position position="1"/>
    </location>
</feature>
<dbReference type="AlphaFoldDB" id="A0A8X6IDM7"/>